<evidence type="ECO:0000256" key="1">
    <source>
        <dbReference type="ARBA" id="ARBA00022676"/>
    </source>
</evidence>
<evidence type="ECO:0000313" key="3">
    <source>
        <dbReference type="EMBL" id="GFO64357.1"/>
    </source>
</evidence>
<dbReference type="GO" id="GO:0005975">
    <property type="term" value="P:carbohydrate metabolic process"/>
    <property type="evidence" value="ECO:0007669"/>
    <property type="project" value="InterPro"/>
</dbReference>
<evidence type="ECO:0000256" key="2">
    <source>
        <dbReference type="ARBA" id="ARBA00022679"/>
    </source>
</evidence>
<dbReference type="PANTHER" id="PTHR11927:SF9">
    <property type="entry name" value="L-FUCOSYLTRANSFERASE"/>
    <property type="match status" value="1"/>
</dbReference>
<dbReference type="AlphaFoldDB" id="A0A6V8MXF9"/>
<dbReference type="PANTHER" id="PTHR11927">
    <property type="entry name" value="GALACTOSIDE 2-L-FUCOSYLTRANSFERASE"/>
    <property type="match status" value="1"/>
</dbReference>
<dbReference type="Proteomes" id="UP000831485">
    <property type="component" value="Chromosome"/>
</dbReference>
<accession>A0A6V8MXF9</accession>
<keyword evidence="1 3" id="KW-0328">Glycosyltransferase</keyword>
<dbReference type="InterPro" id="IPR002516">
    <property type="entry name" value="Glyco_trans_11"/>
</dbReference>
<keyword evidence="2 3" id="KW-0808">Transferase</keyword>
<keyword evidence="6" id="KW-1185">Reference proteome</keyword>
<proteinExistence type="predicted"/>
<reference evidence="3" key="2">
    <citation type="journal article" date="2021" name="Int. J. Syst. Evol. Microbiol.">
        <title>Geomonas silvestris sp. nov., Geomonas paludis sp. nov. and Geomonas limicola sp. nov., isolated from terrestrial environments, and emended description of the genus Geomonas.</title>
        <authorList>
            <person name="Itoh H."/>
            <person name="Xu Z."/>
            <person name="Masuda Y."/>
            <person name="Ushijima N."/>
            <person name="Hayakawa C."/>
            <person name="Shiratori Y."/>
            <person name="Senoo K."/>
        </authorList>
    </citation>
    <scope>NUCLEOTIDE SEQUENCE</scope>
    <source>
        <strain evidence="3">Red736</strain>
    </source>
</reference>
<name>A0A6V8MXF9_9BACT</name>
<reference evidence="4" key="3">
    <citation type="submission" date="2022-04" db="EMBL/GenBank/DDBJ databases">
        <authorList>
            <person name="Liu G."/>
        </authorList>
    </citation>
    <scope>NUCLEOTIDE SEQUENCE</scope>
    <source>
        <strain evidence="4">RG22</strain>
    </source>
</reference>
<evidence type="ECO:0000313" key="5">
    <source>
        <dbReference type="Proteomes" id="UP000568888"/>
    </source>
</evidence>
<organism evidence="3 5">
    <name type="scientific">Geomonas paludis</name>
    <dbReference type="NCBI Taxonomy" id="2740185"/>
    <lineage>
        <taxon>Bacteria</taxon>
        <taxon>Pseudomonadati</taxon>
        <taxon>Thermodesulfobacteriota</taxon>
        <taxon>Desulfuromonadia</taxon>
        <taxon>Geobacterales</taxon>
        <taxon>Geobacteraceae</taxon>
        <taxon>Geomonas</taxon>
    </lineage>
</organism>
<dbReference type="CDD" id="cd11301">
    <property type="entry name" value="Fut1_Fut2_like"/>
    <property type="match status" value="1"/>
</dbReference>
<dbReference type="GO" id="GO:0008107">
    <property type="term" value="F:galactoside 2-alpha-L-fucosyltransferase activity"/>
    <property type="evidence" value="ECO:0007669"/>
    <property type="project" value="InterPro"/>
</dbReference>
<gene>
    <name evidence="3" type="ORF">GMPD_22760</name>
    <name evidence="4" type="ORF">M1B72_13020</name>
</gene>
<dbReference type="EMBL" id="CP096574">
    <property type="protein sequence ID" value="UPU34372.1"/>
    <property type="molecule type" value="Genomic_DNA"/>
</dbReference>
<reference evidence="5" key="1">
    <citation type="submission" date="2020-06" db="EMBL/GenBank/DDBJ databases">
        <title>Draft genomic sequecing of Geomonas sp. Red736.</title>
        <authorList>
            <person name="Itoh H."/>
            <person name="Xu Z.X."/>
            <person name="Ushijima N."/>
            <person name="Masuda Y."/>
            <person name="Shiratori Y."/>
            <person name="Senoo K."/>
        </authorList>
    </citation>
    <scope>NUCLEOTIDE SEQUENCE [LARGE SCALE GENOMIC DNA]</scope>
    <source>
        <strain evidence="5">Red736</strain>
    </source>
</reference>
<evidence type="ECO:0000313" key="4">
    <source>
        <dbReference type="EMBL" id="UPU34372.1"/>
    </source>
</evidence>
<dbReference type="Pfam" id="PF01531">
    <property type="entry name" value="Glyco_transf_11"/>
    <property type="match status" value="1"/>
</dbReference>
<evidence type="ECO:0000313" key="6">
    <source>
        <dbReference type="Proteomes" id="UP000831485"/>
    </source>
</evidence>
<protein>
    <submittedName>
        <fullName evidence="3">Alpha-1,2-fucosyltransferase</fullName>
    </submittedName>
</protein>
<dbReference type="RefSeq" id="WP_183347332.1">
    <property type="nucleotide sequence ID" value="NZ_BLXY01000003.1"/>
</dbReference>
<sequence>MIAVRLMGGLGNQMFQYAAGRSLALRLGVELKLDLSFLEGDQSGNTPRSYALDGLSIAAGKATPWEIAVLTGTAPGLVQGVAARLVHRARGCVAFREKHFQVVPEFFSLPDNVHLLGYWQSERYFAGHRDVIRKEFAVKGDLAGRNLEMAAEIGKANAVSLHVRRGDYAADPTTRALHQVCDAGYYRAAEDVIAREVDNPHFFVFSDDPEWARENLELRHPATYVGHNGAHPHEDLRLMSLCRHHVIANSSFSWWGAWLATNRGQVVVAPSRWFNDPAIDTSDVTPAGWYRL</sequence>
<dbReference type="Proteomes" id="UP000568888">
    <property type="component" value="Unassembled WGS sequence"/>
</dbReference>
<dbReference type="GO" id="GO:0016020">
    <property type="term" value="C:membrane"/>
    <property type="evidence" value="ECO:0007669"/>
    <property type="project" value="InterPro"/>
</dbReference>
<dbReference type="EMBL" id="BLXY01000003">
    <property type="protein sequence ID" value="GFO64357.1"/>
    <property type="molecule type" value="Genomic_DNA"/>
</dbReference>